<gene>
    <name evidence="2" type="ordered locus">XBJ1_2082</name>
</gene>
<name>D3V393_XENBS</name>
<dbReference type="AlphaFoldDB" id="D3V393"/>
<dbReference type="InterPro" id="IPR021361">
    <property type="entry name" value="Tad2-like_dom"/>
</dbReference>
<dbReference type="RefSeq" id="WP_012988538.1">
    <property type="nucleotide sequence ID" value="NC_013892.1"/>
</dbReference>
<evidence type="ECO:0000259" key="1">
    <source>
        <dbReference type="Pfam" id="PF11195"/>
    </source>
</evidence>
<dbReference type="KEGG" id="xbo:XBJ1_2082"/>
<proteinExistence type="predicted"/>
<organism evidence="2 3">
    <name type="scientific">Xenorhabdus bovienii (strain SS-2004)</name>
    <name type="common">Xenorhabdus nematophila subsp. bovienii</name>
    <dbReference type="NCBI Taxonomy" id="406818"/>
    <lineage>
        <taxon>Bacteria</taxon>
        <taxon>Pseudomonadati</taxon>
        <taxon>Pseudomonadota</taxon>
        <taxon>Gammaproteobacteria</taxon>
        <taxon>Enterobacterales</taxon>
        <taxon>Morganellaceae</taxon>
        <taxon>Xenorhabdus</taxon>
    </lineage>
</organism>
<reference evidence="2" key="1">
    <citation type="journal article" date="2011" name="PLoS ONE">
        <title>The entomopathogenic bacterial endosymbionts xenorhabdus and photorhabdus: convergent lifestyles from divergent genomes.</title>
        <authorList>
            <person name="Chaston J.M."/>
            <person name="Suen G."/>
            <person name="Tucker S.L."/>
            <person name="Andersen A.W."/>
            <person name="Bhasin A."/>
            <person name="Bode E."/>
            <person name="Bode H.B."/>
            <person name="Brachmann A.O."/>
            <person name="Cowles C.E."/>
            <person name="Cowles K.N."/>
            <person name="Darby C."/>
            <person name="de Leon L."/>
            <person name="Drace K."/>
            <person name="Du Z."/>
            <person name="Givaudan A."/>
            <person name="Herbert Tran E.E."/>
            <person name="Jewell K.A."/>
            <person name="Knack J.J."/>
            <person name="Krasomil-Osterfeld K.C."/>
            <person name="Kukor R."/>
            <person name="Lanois A."/>
            <person name="Latreille P."/>
            <person name="Leimgruber N.K."/>
            <person name="Lipke C.M."/>
            <person name="Liu R."/>
            <person name="Lu X."/>
            <person name="Martens E.C."/>
            <person name="Marri P.R."/>
            <person name="Medigue C."/>
            <person name="Menard M.L."/>
            <person name="Miller N.M."/>
            <person name="Morales-Soto N."/>
            <person name="Norton S."/>
            <person name="Ogier J.C."/>
            <person name="Orchard S.S."/>
            <person name="Park D."/>
            <person name="Park Y."/>
            <person name="Qurollo B.A."/>
            <person name="Sugar D.R."/>
            <person name="Richards G.R."/>
            <person name="Rouy Z."/>
            <person name="Slominski B."/>
            <person name="Slominski K."/>
            <person name="Snyder H."/>
            <person name="Tjaden B.C."/>
            <person name="van der Hoeven R."/>
            <person name="Welch R.D."/>
            <person name="Wheeler C."/>
            <person name="Xiang B."/>
            <person name="Barbazuk B."/>
            <person name="Gaudriault S."/>
            <person name="Goodner B."/>
            <person name="Slater S.C."/>
            <person name="Forst S."/>
            <person name="Goldman B.S."/>
            <person name="Goodrich-Blair H."/>
        </authorList>
    </citation>
    <scope>NUCLEOTIDE SEQUENCE [LARGE SCALE GENOMIC DNA]</scope>
    <source>
        <strain evidence="2">SS-2004</strain>
    </source>
</reference>
<evidence type="ECO:0000313" key="2">
    <source>
        <dbReference type="EMBL" id="CBJ81208.1"/>
    </source>
</evidence>
<dbReference type="Pfam" id="PF11195">
    <property type="entry name" value="Tad2-like"/>
    <property type="match status" value="1"/>
</dbReference>
<feature type="domain" description="Thoeris anti-defense 2-like" evidence="1">
    <location>
        <begin position="34"/>
        <end position="101"/>
    </location>
</feature>
<dbReference type="HOGENOM" id="CLU_2276371_0_0_6"/>
<accession>D3V393</accession>
<sequence length="102" mass="12005">MSEINKPEKTSANQNCFINPDQYKNHDVVAPVGSYPWAIIQLYLGNLMYRNDWDYPNEYIGLVPESGEGDNLPYVIKKRIHNNFEQWQPAQEDMMACDWVMY</sequence>
<dbReference type="Proteomes" id="UP000002045">
    <property type="component" value="Chromosome"/>
</dbReference>
<evidence type="ECO:0000313" key="3">
    <source>
        <dbReference type="Proteomes" id="UP000002045"/>
    </source>
</evidence>
<protein>
    <recommendedName>
        <fullName evidence="1">Thoeris anti-defense 2-like domain-containing protein</fullName>
    </recommendedName>
</protein>
<dbReference type="EMBL" id="FN667741">
    <property type="protein sequence ID" value="CBJ81208.1"/>
    <property type="molecule type" value="Genomic_DNA"/>
</dbReference>
<dbReference type="PATRIC" id="fig|406818.4.peg.1883"/>